<name>A0A2A5JUS2_PSEO7</name>
<evidence type="ECO:0000256" key="3">
    <source>
        <dbReference type="ARBA" id="ARBA00005709"/>
    </source>
</evidence>
<dbReference type="GO" id="GO:0005198">
    <property type="term" value="F:structural molecule activity"/>
    <property type="evidence" value="ECO:0007669"/>
    <property type="project" value="InterPro"/>
</dbReference>
<dbReference type="PANTHER" id="PTHR42792:SF1">
    <property type="entry name" value="FLAGELLAR HOOK-ASSOCIATED PROTEIN 3"/>
    <property type="match status" value="1"/>
</dbReference>
<evidence type="ECO:0000256" key="4">
    <source>
        <dbReference type="ARBA" id="ARBA00022525"/>
    </source>
</evidence>
<reference evidence="8" key="1">
    <citation type="journal article" date="2019" name="Genome Announc.">
        <title>Draft Genome Sequence of Pseudoalteromonas piscicida Strain 36Y ROTHPW, an Hypersaline Seawater Isolate from the South Coast of Sonora, Mexico.</title>
        <authorList>
            <person name="Sanchez-Diaz R."/>
            <person name="Molina-Garza Z.J."/>
            <person name="Cruz-Suarez L.E."/>
            <person name="Selvin J."/>
            <person name="Kiran G.S."/>
            <person name="Ibarra-Gamez J.C."/>
            <person name="Gomez-Gil B."/>
            <person name="Galaviz-Silva L."/>
        </authorList>
    </citation>
    <scope>NUCLEOTIDE SEQUENCE [LARGE SCALE GENOMIC DNA]</scope>
    <source>
        <strain evidence="8">36Y_RITHPW</strain>
    </source>
</reference>
<dbReference type="InterPro" id="IPR013384">
    <property type="entry name" value="Flagell_FlgL"/>
</dbReference>
<dbReference type="RefSeq" id="WP_099640595.1">
    <property type="nucleotide sequence ID" value="NZ_NKHF01000009.1"/>
</dbReference>
<sequence>MRLSQNQIFNTNLNSILRNQQDVNKATQQLNSQKRVLSASDDASATSRAMLLDDRIQANDQFTKNLTMLSSRLDTQESVLKNIKTAIDSAYSKAVQAGNGGLSDVDHEAIADELEAIQDTILDLMNAKSEDGKYIFSGYQDNTQTYSFDSASGKYVYNGDQGQHKIKISEGVEVRSSDNGFDVFESAEKRLNVTSNTGTVSGGVTSASVYVDEQGVFDKFHKANYNSDPSAPAGANTFDLVVAAGTPNTYQLEQGGTVISTGSFEGNSVKVAGLEFKYEGAAPGQISFDLEKPQKENILNTLESMITTLRDPNLSEQDYKQILADGMTGLDNAKIQVSQSQAGLGGRMNAADLVSTANSDIDADNKANKASLIEVDFYSAISELTKHETALQASQATFGRLTNLSLLDYIR</sequence>
<keyword evidence="7" id="KW-0969">Cilium</keyword>
<dbReference type="NCBIfam" id="TIGR02550">
    <property type="entry name" value="flagell_flgL"/>
    <property type="match status" value="1"/>
</dbReference>
<comment type="similarity">
    <text evidence="3">Belongs to the bacterial flagellin family.</text>
</comment>
<keyword evidence="7" id="KW-0966">Cell projection</keyword>
<evidence type="ECO:0000256" key="2">
    <source>
        <dbReference type="ARBA" id="ARBA00004613"/>
    </source>
</evidence>
<keyword evidence="7" id="KW-0282">Flagellum</keyword>
<evidence type="ECO:0000313" key="8">
    <source>
        <dbReference type="Proteomes" id="UP000228621"/>
    </source>
</evidence>
<feature type="domain" description="Flagellin N-terminal" evidence="6">
    <location>
        <begin position="4"/>
        <end position="140"/>
    </location>
</feature>
<dbReference type="InterPro" id="IPR001492">
    <property type="entry name" value="Flagellin"/>
</dbReference>
<dbReference type="GO" id="GO:0009424">
    <property type="term" value="C:bacterial-type flagellum hook"/>
    <property type="evidence" value="ECO:0007669"/>
    <property type="project" value="InterPro"/>
</dbReference>
<protein>
    <submittedName>
        <fullName evidence="7">Flagellar hook-associated protein 3</fullName>
    </submittedName>
</protein>
<dbReference type="GO" id="GO:0005576">
    <property type="term" value="C:extracellular region"/>
    <property type="evidence" value="ECO:0007669"/>
    <property type="project" value="UniProtKB-SubCell"/>
</dbReference>
<dbReference type="AlphaFoldDB" id="A0A2A5JUS2"/>
<dbReference type="PANTHER" id="PTHR42792">
    <property type="entry name" value="FLAGELLIN"/>
    <property type="match status" value="1"/>
</dbReference>
<dbReference type="SUPFAM" id="SSF64518">
    <property type="entry name" value="Phase 1 flagellin"/>
    <property type="match status" value="1"/>
</dbReference>
<comment type="subcellular location">
    <subcellularLocation>
        <location evidence="1">Bacterial flagellum</location>
    </subcellularLocation>
    <subcellularLocation>
        <location evidence="2">Secreted</location>
    </subcellularLocation>
</comment>
<dbReference type="OrthoDB" id="9768249at2"/>
<evidence type="ECO:0000256" key="1">
    <source>
        <dbReference type="ARBA" id="ARBA00004365"/>
    </source>
</evidence>
<dbReference type="EMBL" id="NKHF01000009">
    <property type="protein sequence ID" value="PCK33232.1"/>
    <property type="molecule type" value="Genomic_DNA"/>
</dbReference>
<proteinExistence type="inferred from homology"/>
<comment type="caution">
    <text evidence="7">The sequence shown here is derived from an EMBL/GenBank/DDBJ whole genome shotgun (WGS) entry which is preliminary data.</text>
</comment>
<evidence type="ECO:0000313" key="7">
    <source>
        <dbReference type="EMBL" id="PCK33232.1"/>
    </source>
</evidence>
<gene>
    <name evidence="7" type="primary">flgL</name>
    <name evidence="7" type="ORF">CEX98_02700</name>
</gene>
<dbReference type="Proteomes" id="UP000228621">
    <property type="component" value="Unassembled WGS sequence"/>
</dbReference>
<accession>A0A2A5JUS2</accession>
<keyword evidence="4" id="KW-0964">Secreted</keyword>
<keyword evidence="8" id="KW-1185">Reference proteome</keyword>
<dbReference type="Gene3D" id="1.20.1330.10">
    <property type="entry name" value="f41 fragment of flagellin, N-terminal domain"/>
    <property type="match status" value="1"/>
</dbReference>
<dbReference type="GO" id="GO:0071973">
    <property type="term" value="P:bacterial-type flagellum-dependent cell motility"/>
    <property type="evidence" value="ECO:0007669"/>
    <property type="project" value="InterPro"/>
</dbReference>
<evidence type="ECO:0000259" key="6">
    <source>
        <dbReference type="Pfam" id="PF00669"/>
    </source>
</evidence>
<dbReference type="Pfam" id="PF00669">
    <property type="entry name" value="Flagellin_N"/>
    <property type="match status" value="1"/>
</dbReference>
<organism evidence="7 8">
    <name type="scientific">Pseudoalteromonas piscicida</name>
    <dbReference type="NCBI Taxonomy" id="43662"/>
    <lineage>
        <taxon>Bacteria</taxon>
        <taxon>Pseudomonadati</taxon>
        <taxon>Pseudomonadota</taxon>
        <taxon>Gammaproteobacteria</taxon>
        <taxon>Alteromonadales</taxon>
        <taxon>Pseudoalteromonadaceae</taxon>
        <taxon>Pseudoalteromonas</taxon>
    </lineage>
</organism>
<evidence type="ECO:0000256" key="5">
    <source>
        <dbReference type="ARBA" id="ARBA00023143"/>
    </source>
</evidence>
<keyword evidence="5" id="KW-0975">Bacterial flagellum</keyword>
<dbReference type="InterPro" id="IPR001029">
    <property type="entry name" value="Flagellin_N"/>
</dbReference>